<name>A0A9P6FQ63_9FUNG</name>
<organism evidence="3 4">
    <name type="scientific">Lunasporangiospora selenospora</name>
    <dbReference type="NCBI Taxonomy" id="979761"/>
    <lineage>
        <taxon>Eukaryota</taxon>
        <taxon>Fungi</taxon>
        <taxon>Fungi incertae sedis</taxon>
        <taxon>Mucoromycota</taxon>
        <taxon>Mortierellomycotina</taxon>
        <taxon>Mortierellomycetes</taxon>
        <taxon>Mortierellales</taxon>
        <taxon>Mortierellaceae</taxon>
        <taxon>Lunasporangiospora</taxon>
    </lineage>
</organism>
<dbReference type="AlphaFoldDB" id="A0A9P6FQ63"/>
<feature type="compositionally biased region" description="Basic residues" evidence="1">
    <location>
        <begin position="111"/>
        <end position="120"/>
    </location>
</feature>
<evidence type="ECO:0000313" key="4">
    <source>
        <dbReference type="Proteomes" id="UP000780801"/>
    </source>
</evidence>
<protein>
    <submittedName>
        <fullName evidence="3">Uncharacterized protein</fullName>
    </submittedName>
</protein>
<dbReference type="PROSITE" id="PS51257">
    <property type="entry name" value="PROKAR_LIPOPROTEIN"/>
    <property type="match status" value="1"/>
</dbReference>
<reference evidence="3" key="1">
    <citation type="journal article" date="2020" name="Fungal Divers.">
        <title>Resolving the Mortierellaceae phylogeny through synthesis of multi-gene phylogenetics and phylogenomics.</title>
        <authorList>
            <person name="Vandepol N."/>
            <person name="Liber J."/>
            <person name="Desiro A."/>
            <person name="Na H."/>
            <person name="Kennedy M."/>
            <person name="Barry K."/>
            <person name="Grigoriev I.V."/>
            <person name="Miller A.N."/>
            <person name="O'Donnell K."/>
            <person name="Stajich J.E."/>
            <person name="Bonito G."/>
        </authorList>
    </citation>
    <scope>NUCLEOTIDE SEQUENCE</scope>
    <source>
        <strain evidence="3">KOD1015</strain>
    </source>
</reference>
<feature type="region of interest" description="Disordered" evidence="1">
    <location>
        <begin position="104"/>
        <end position="129"/>
    </location>
</feature>
<gene>
    <name evidence="3" type="ORF">BGW38_004397</name>
</gene>
<keyword evidence="4" id="KW-1185">Reference proteome</keyword>
<dbReference type="Proteomes" id="UP000780801">
    <property type="component" value="Unassembled WGS sequence"/>
</dbReference>
<evidence type="ECO:0000256" key="2">
    <source>
        <dbReference type="SAM" id="SignalP"/>
    </source>
</evidence>
<keyword evidence="2" id="KW-0732">Signal</keyword>
<dbReference type="EMBL" id="JAABOA010002812">
    <property type="protein sequence ID" value="KAF9579374.1"/>
    <property type="molecule type" value="Genomic_DNA"/>
</dbReference>
<comment type="caution">
    <text evidence="3">The sequence shown here is derived from an EMBL/GenBank/DDBJ whole genome shotgun (WGS) entry which is preliminary data.</text>
</comment>
<feature type="signal peptide" evidence="2">
    <location>
        <begin position="1"/>
        <end position="19"/>
    </location>
</feature>
<evidence type="ECO:0000256" key="1">
    <source>
        <dbReference type="SAM" id="MobiDB-lite"/>
    </source>
</evidence>
<sequence length="192" mass="22063">MKFKSTLLALASIIALSSAACVETQSEPLGSHTQDLEEDVADASKLLILDQMPTMTTNPFIHGPIYRFPPYPYYYPRFGRPQYPHRLYPTVPIAVPETRLFPRKDEDEHVVKHRPGKGGKGKAEEDSEVDLNSHDYSNLDNAVALEHGNDEAEDDDSSKMSWMPWNNYPRPWWMRGPWGRPYNPYRPRGPMF</sequence>
<evidence type="ECO:0000313" key="3">
    <source>
        <dbReference type="EMBL" id="KAF9579374.1"/>
    </source>
</evidence>
<proteinExistence type="predicted"/>
<feature type="chain" id="PRO_5040367194" evidence="2">
    <location>
        <begin position="20"/>
        <end position="192"/>
    </location>
</feature>
<accession>A0A9P6FQ63</accession>